<evidence type="ECO:0008006" key="2">
    <source>
        <dbReference type="Google" id="ProtNLM"/>
    </source>
</evidence>
<name>A0A0F9JK09_9ZZZZ</name>
<proteinExistence type="predicted"/>
<evidence type="ECO:0000313" key="1">
    <source>
        <dbReference type="EMBL" id="KKM62696.1"/>
    </source>
</evidence>
<organism evidence="1">
    <name type="scientific">marine sediment metagenome</name>
    <dbReference type="NCBI Taxonomy" id="412755"/>
    <lineage>
        <taxon>unclassified sequences</taxon>
        <taxon>metagenomes</taxon>
        <taxon>ecological metagenomes</taxon>
    </lineage>
</organism>
<dbReference type="EMBL" id="LAZR01011242">
    <property type="protein sequence ID" value="KKM62696.1"/>
    <property type="molecule type" value="Genomic_DNA"/>
</dbReference>
<dbReference type="InterPro" id="IPR038071">
    <property type="entry name" value="UROD/MetE-like_sf"/>
</dbReference>
<protein>
    <recommendedName>
        <fullName evidence="2">Uroporphyrinogen decarboxylase (URO-D) domain-containing protein</fullName>
    </recommendedName>
</protein>
<reference evidence="1" key="1">
    <citation type="journal article" date="2015" name="Nature">
        <title>Complex archaea that bridge the gap between prokaryotes and eukaryotes.</title>
        <authorList>
            <person name="Spang A."/>
            <person name="Saw J.H."/>
            <person name="Jorgensen S.L."/>
            <person name="Zaremba-Niedzwiedzka K."/>
            <person name="Martijn J."/>
            <person name="Lind A.E."/>
            <person name="van Eijk R."/>
            <person name="Schleper C."/>
            <person name="Guy L."/>
            <person name="Ettema T.J."/>
        </authorList>
    </citation>
    <scope>NUCLEOTIDE SEQUENCE</scope>
</reference>
<sequence>MFDQAPASLAQKTISTDKLIICSKDQEILRRLAGQVAQLAARPIENEKRDLWFRHNTLQTTRPLIFCDPENGWNEIITDAQMQCQGELAREWEMSLRKETFWGESMGDDRVVEPYFEVPYLYSESDWGMKETKTGGQNGGSYTWDSPLKSYDNLDKLHFPTISVDHEATATLLSLAKKVLENLLTVRLKGRWWWSLGMTWVLVNLRGLEQIMFDVYDYPDQLHQLMGILRDGTLAKLDFLEEDALLSLNNDGTYVGSGGFGYTGELPQTGFDRKITRTSDMWGFCESQETTTFSPDMFAEFIFPYQLPILERFGLNCYGCCEPLDKRWYTVKKTPRLRRVSVSPWANLADMADKLGDRYIYSMKAHPASLAVPSLNEKRIRIQLRRALQTTRNCHVEIIMKDNHTIANNPQNVIRWCQIARREAEAIHR</sequence>
<dbReference type="Gene3D" id="3.20.20.210">
    <property type="match status" value="1"/>
</dbReference>
<accession>A0A0F9JK09</accession>
<comment type="caution">
    <text evidence="1">The sequence shown here is derived from an EMBL/GenBank/DDBJ whole genome shotgun (WGS) entry which is preliminary data.</text>
</comment>
<gene>
    <name evidence="1" type="ORF">LCGC14_1519060</name>
</gene>
<dbReference type="AlphaFoldDB" id="A0A0F9JK09"/>